<protein>
    <submittedName>
        <fullName evidence="1">Uncharacterized protein</fullName>
    </submittedName>
</protein>
<organism evidence="1 2">
    <name type="scientific">Enterobacter sichuanensis</name>
    <dbReference type="NCBI Taxonomy" id="2071710"/>
    <lineage>
        <taxon>Bacteria</taxon>
        <taxon>Pseudomonadati</taxon>
        <taxon>Pseudomonadota</taxon>
        <taxon>Gammaproteobacteria</taxon>
        <taxon>Enterobacterales</taxon>
        <taxon>Enterobacteriaceae</taxon>
        <taxon>Enterobacter</taxon>
        <taxon>Enterobacter cloacae complex</taxon>
    </lineage>
</organism>
<name>A0ABS6GDH4_9ENTR</name>
<proteinExistence type="predicted"/>
<dbReference type="RefSeq" id="WP_094085158.1">
    <property type="nucleotide sequence ID" value="NZ_JAHLTI010000007.1"/>
</dbReference>
<evidence type="ECO:0000313" key="1">
    <source>
        <dbReference type="EMBL" id="MBU5924854.1"/>
    </source>
</evidence>
<evidence type="ECO:0000313" key="2">
    <source>
        <dbReference type="Proteomes" id="UP000787201"/>
    </source>
</evidence>
<sequence length="102" mass="11840">MVDVKNKKISSADRLYREKIKTALNNKKYTMRSLHGIAKETDISFEKLADLIKNDGELAKDIKIMPFRSKDGRLLIMSKERFVKEASLKVKFIDFFATKRQG</sequence>
<reference evidence="1 2" key="1">
    <citation type="submission" date="2021-06" db="EMBL/GenBank/DDBJ databases">
        <authorList>
            <person name="Stanton E."/>
        </authorList>
    </citation>
    <scope>NUCLEOTIDE SEQUENCE [LARGE SCALE GENOMIC DNA]</scope>
    <source>
        <strain evidence="1 2">2021EL-00146</strain>
    </source>
</reference>
<keyword evidence="2" id="KW-1185">Reference proteome</keyword>
<gene>
    <name evidence="1" type="ORF">KQV47_11710</name>
</gene>
<dbReference type="EMBL" id="JAHLTI010000007">
    <property type="protein sequence ID" value="MBU5924854.1"/>
    <property type="molecule type" value="Genomic_DNA"/>
</dbReference>
<accession>A0ABS6GDH4</accession>
<comment type="caution">
    <text evidence="1">The sequence shown here is derived from an EMBL/GenBank/DDBJ whole genome shotgun (WGS) entry which is preliminary data.</text>
</comment>
<dbReference type="Proteomes" id="UP000787201">
    <property type="component" value="Unassembled WGS sequence"/>
</dbReference>